<dbReference type="AlphaFoldDB" id="W1XQW6"/>
<proteinExistence type="predicted"/>
<dbReference type="GO" id="GO:0006814">
    <property type="term" value="P:sodium ion transport"/>
    <property type="evidence" value="ECO:0007669"/>
    <property type="project" value="InterPro"/>
</dbReference>
<evidence type="ECO:0000313" key="1">
    <source>
        <dbReference type="EMBL" id="ETJ32758.1"/>
    </source>
</evidence>
<gene>
    <name evidence="1" type="ORF">Q604_UNBC12792G0001</name>
</gene>
<dbReference type="GO" id="GO:0006885">
    <property type="term" value="P:regulation of pH"/>
    <property type="evidence" value="ECO:0007669"/>
    <property type="project" value="InterPro"/>
</dbReference>
<dbReference type="GO" id="GO:0016020">
    <property type="term" value="C:membrane"/>
    <property type="evidence" value="ECO:0007669"/>
    <property type="project" value="InterPro"/>
</dbReference>
<dbReference type="Pfam" id="PF06965">
    <property type="entry name" value="Na_H_antiport_1"/>
    <property type="match status" value="1"/>
</dbReference>
<sequence>KDTPAFKKLNKGIIKKLTQFFSLSAHLCIGYTVSPSSLPVAGIVIAKIIKMPTNTTWPEVYGTAIICGIGFTM</sequence>
<dbReference type="InterPro" id="IPR004670">
    <property type="entry name" value="NhaA"/>
</dbReference>
<reference evidence="1" key="1">
    <citation type="submission" date="2013-12" db="EMBL/GenBank/DDBJ databases">
        <title>A Varibaculum cambriense genome reconstructed from a premature infant gut community with otherwise low bacterial novelty that shifts toward anaerobic metabolism during the third week of life.</title>
        <authorList>
            <person name="Brown C.T."/>
            <person name="Sharon I."/>
            <person name="Thomas B.C."/>
            <person name="Castelle C.J."/>
            <person name="Morowitz M.J."/>
            <person name="Banfield J.F."/>
        </authorList>
    </citation>
    <scope>NUCLEOTIDE SEQUENCE</scope>
</reference>
<name>W1XQW6_9ZZZZ</name>
<feature type="non-terminal residue" evidence="1">
    <location>
        <position position="1"/>
    </location>
</feature>
<protein>
    <submittedName>
        <fullName evidence="1">Na(+)/H(+) antiporter nhaA 2</fullName>
    </submittedName>
</protein>
<comment type="caution">
    <text evidence="1">The sequence shown here is derived from an EMBL/GenBank/DDBJ whole genome shotgun (WGS) entry which is preliminary data.</text>
</comment>
<accession>W1XQW6</accession>
<organism evidence="1">
    <name type="scientific">human gut metagenome</name>
    <dbReference type="NCBI Taxonomy" id="408170"/>
    <lineage>
        <taxon>unclassified sequences</taxon>
        <taxon>metagenomes</taxon>
        <taxon>organismal metagenomes</taxon>
    </lineage>
</organism>
<feature type="non-terminal residue" evidence="1">
    <location>
        <position position="73"/>
    </location>
</feature>
<dbReference type="EMBL" id="AZMM01012792">
    <property type="protein sequence ID" value="ETJ32758.1"/>
    <property type="molecule type" value="Genomic_DNA"/>
</dbReference>